<name>A0A0A9CAC7_ARUDO</name>
<reference evidence="1" key="1">
    <citation type="submission" date="2014-09" db="EMBL/GenBank/DDBJ databases">
        <authorList>
            <person name="Magalhaes I.L.F."/>
            <person name="Oliveira U."/>
            <person name="Santos F.R."/>
            <person name="Vidigal T.H.D.A."/>
            <person name="Brescovit A.D."/>
            <person name="Santos A.J."/>
        </authorList>
    </citation>
    <scope>NUCLEOTIDE SEQUENCE</scope>
    <source>
        <tissue evidence="1">Shoot tissue taken approximately 20 cm above the soil surface</tissue>
    </source>
</reference>
<sequence>METGVAILGASTLQNLPLAGNLETVLDADWLAR</sequence>
<dbReference type="AlphaFoldDB" id="A0A0A9CAC7"/>
<proteinExistence type="predicted"/>
<reference evidence="1" key="2">
    <citation type="journal article" date="2015" name="Data Brief">
        <title>Shoot transcriptome of the giant reed, Arundo donax.</title>
        <authorList>
            <person name="Barrero R.A."/>
            <person name="Guerrero F.D."/>
            <person name="Moolhuijzen P."/>
            <person name="Goolsby J.A."/>
            <person name="Tidwell J."/>
            <person name="Bellgard S.E."/>
            <person name="Bellgard M.I."/>
        </authorList>
    </citation>
    <scope>NUCLEOTIDE SEQUENCE</scope>
    <source>
        <tissue evidence="1">Shoot tissue taken approximately 20 cm above the soil surface</tissue>
    </source>
</reference>
<dbReference type="EMBL" id="GBRH01227535">
    <property type="protein sequence ID" value="JAD70360.1"/>
    <property type="molecule type" value="Transcribed_RNA"/>
</dbReference>
<accession>A0A0A9CAC7</accession>
<organism evidence="1">
    <name type="scientific">Arundo donax</name>
    <name type="common">Giant reed</name>
    <name type="synonym">Donax arundinaceus</name>
    <dbReference type="NCBI Taxonomy" id="35708"/>
    <lineage>
        <taxon>Eukaryota</taxon>
        <taxon>Viridiplantae</taxon>
        <taxon>Streptophyta</taxon>
        <taxon>Embryophyta</taxon>
        <taxon>Tracheophyta</taxon>
        <taxon>Spermatophyta</taxon>
        <taxon>Magnoliopsida</taxon>
        <taxon>Liliopsida</taxon>
        <taxon>Poales</taxon>
        <taxon>Poaceae</taxon>
        <taxon>PACMAD clade</taxon>
        <taxon>Arundinoideae</taxon>
        <taxon>Arundineae</taxon>
        <taxon>Arundo</taxon>
    </lineage>
</organism>
<evidence type="ECO:0000313" key="1">
    <source>
        <dbReference type="EMBL" id="JAD70360.1"/>
    </source>
</evidence>
<protein>
    <submittedName>
        <fullName evidence="1">Uncharacterized protein</fullName>
    </submittedName>
</protein>